<reference evidence="4" key="1">
    <citation type="submission" date="2019-03" db="EMBL/GenBank/DDBJ databases">
        <title>WGS assembly of Setaria viridis.</title>
        <authorList>
            <person name="Huang P."/>
            <person name="Jenkins J."/>
            <person name="Grimwood J."/>
            <person name="Barry K."/>
            <person name="Healey A."/>
            <person name="Mamidi S."/>
            <person name="Sreedasyam A."/>
            <person name="Shu S."/>
            <person name="Feldman M."/>
            <person name="Wu J."/>
            <person name="Yu Y."/>
            <person name="Chen C."/>
            <person name="Johnson J."/>
            <person name="Rokhsar D."/>
            <person name="Baxter I."/>
            <person name="Schmutz J."/>
            <person name="Brutnell T."/>
            <person name="Kellogg E."/>
        </authorList>
    </citation>
    <scope>NUCLEOTIDE SEQUENCE [LARGE SCALE GENOMIC DNA]</scope>
</reference>
<dbReference type="InterPro" id="IPR021109">
    <property type="entry name" value="Peptidase_aspartic_dom_sf"/>
</dbReference>
<sequence>MDLLMKRLDDYTKEKAAISSTIQTMDSHMTCEVCGNSGHSGNNCPETQEDVLYMNGNNNYHPQGGHRWNQQRPYQGGNNGNSFNSNQPSFRDLIFGQAKINEGFTKKLVVNKKILDSLNNQLSFNKMLETQLAQLAAVVPSVEIGKIPGQPESSHENASAVTMRGGHSDMDEPPKVSKALERKKAPKGKTIPQEFFDTNILPFPQHNRKPSVDEPFPHFVEMIQKIQINVQLLEAMQDILSNKGPMPTSEVVKLTEECSTTILNRLPEKKKDPGCPTITCMIRAPRFDHALYDLGVSVSIMPKLQLVDSSVWYPAGIAEDILVRIHDCFVPVNFMVLDMDINKESLLILGHPFLSTTDARIDEGARVIRLHINGKKEKFEFRSRKE</sequence>
<evidence type="ECO:0000259" key="3">
    <source>
        <dbReference type="PROSITE" id="PS50158"/>
    </source>
</evidence>
<evidence type="ECO:0000256" key="2">
    <source>
        <dbReference type="SAM" id="MobiDB-lite"/>
    </source>
</evidence>
<dbReference type="GO" id="GO:0008270">
    <property type="term" value="F:zinc ion binding"/>
    <property type="evidence" value="ECO:0007669"/>
    <property type="project" value="UniProtKB-KW"/>
</dbReference>
<protein>
    <recommendedName>
        <fullName evidence="3">CCHC-type domain-containing protein</fullName>
    </recommendedName>
</protein>
<evidence type="ECO:0000313" key="5">
    <source>
        <dbReference type="Proteomes" id="UP000298652"/>
    </source>
</evidence>
<keyword evidence="5" id="KW-1185">Reference proteome</keyword>
<dbReference type="EMBL" id="CM016560">
    <property type="protein sequence ID" value="TKV94214.1"/>
    <property type="molecule type" value="Genomic_DNA"/>
</dbReference>
<name>A0A4U6T0P6_SETVI</name>
<keyword evidence="1" id="KW-0862">Zinc</keyword>
<dbReference type="OMA" id="VIRLHIN"/>
<gene>
    <name evidence="4" type="ORF">SEVIR_9G278800v2</name>
</gene>
<proteinExistence type="predicted"/>
<dbReference type="PANTHER" id="PTHR33067:SF32">
    <property type="entry name" value="ASPARTIC PEPTIDASE DDI1-TYPE DOMAIN-CONTAINING PROTEIN"/>
    <property type="match status" value="1"/>
</dbReference>
<dbReference type="InterPro" id="IPR001878">
    <property type="entry name" value="Znf_CCHC"/>
</dbReference>
<keyword evidence="1" id="KW-0863">Zinc-finger</keyword>
<feature type="region of interest" description="Disordered" evidence="2">
    <location>
        <begin position="147"/>
        <end position="174"/>
    </location>
</feature>
<evidence type="ECO:0000313" key="4">
    <source>
        <dbReference type="EMBL" id="TKV94214.1"/>
    </source>
</evidence>
<feature type="region of interest" description="Disordered" evidence="2">
    <location>
        <begin position="65"/>
        <end position="85"/>
    </location>
</feature>
<dbReference type="Gene3D" id="2.40.70.10">
    <property type="entry name" value="Acid Proteases"/>
    <property type="match status" value="1"/>
</dbReference>
<dbReference type="PANTHER" id="PTHR33067">
    <property type="entry name" value="RNA-DIRECTED DNA POLYMERASE-RELATED"/>
    <property type="match status" value="1"/>
</dbReference>
<evidence type="ECO:0000256" key="1">
    <source>
        <dbReference type="PROSITE-ProRule" id="PRU00047"/>
    </source>
</evidence>
<dbReference type="GO" id="GO:0003676">
    <property type="term" value="F:nucleic acid binding"/>
    <property type="evidence" value="ECO:0007669"/>
    <property type="project" value="InterPro"/>
</dbReference>
<dbReference type="AlphaFoldDB" id="A0A4U6T0P6"/>
<dbReference type="Gramene" id="TKV94214">
    <property type="protein sequence ID" value="TKV94214"/>
    <property type="gene ID" value="SEVIR_9G278800v2"/>
</dbReference>
<organism evidence="4 5">
    <name type="scientific">Setaria viridis</name>
    <name type="common">Green bristlegrass</name>
    <name type="synonym">Setaria italica subsp. viridis</name>
    <dbReference type="NCBI Taxonomy" id="4556"/>
    <lineage>
        <taxon>Eukaryota</taxon>
        <taxon>Viridiplantae</taxon>
        <taxon>Streptophyta</taxon>
        <taxon>Embryophyta</taxon>
        <taxon>Tracheophyta</taxon>
        <taxon>Spermatophyta</taxon>
        <taxon>Magnoliopsida</taxon>
        <taxon>Liliopsida</taxon>
        <taxon>Poales</taxon>
        <taxon>Poaceae</taxon>
        <taxon>PACMAD clade</taxon>
        <taxon>Panicoideae</taxon>
        <taxon>Panicodae</taxon>
        <taxon>Paniceae</taxon>
        <taxon>Cenchrinae</taxon>
        <taxon>Setaria</taxon>
    </lineage>
</organism>
<dbReference type="Proteomes" id="UP000298652">
    <property type="component" value="Chromosome 9"/>
</dbReference>
<feature type="domain" description="CCHC-type" evidence="3">
    <location>
        <begin position="31"/>
        <end position="46"/>
    </location>
</feature>
<accession>A0A4U6T0P6</accession>
<dbReference type="PROSITE" id="PS50158">
    <property type="entry name" value="ZF_CCHC"/>
    <property type="match status" value="1"/>
</dbReference>
<keyword evidence="1" id="KW-0479">Metal-binding</keyword>